<comment type="caution">
    <text evidence="1">The sequence shown here is derived from an EMBL/GenBank/DDBJ whole genome shotgun (WGS) entry which is preliminary data.</text>
</comment>
<dbReference type="RefSeq" id="WP_190865650.1">
    <property type="nucleotide sequence ID" value="NZ_JACXIY010000033.1"/>
</dbReference>
<reference evidence="1" key="1">
    <citation type="submission" date="2020-09" db="EMBL/GenBank/DDBJ databases">
        <title>A novel bacterium of genus Paenibacillus, isolated from South China Sea.</title>
        <authorList>
            <person name="Huang H."/>
            <person name="Mo K."/>
            <person name="Hu Y."/>
        </authorList>
    </citation>
    <scope>NUCLEOTIDE SEQUENCE</scope>
    <source>
        <strain evidence="1">IB182493</strain>
    </source>
</reference>
<evidence type="ECO:0000313" key="2">
    <source>
        <dbReference type="Proteomes" id="UP000632125"/>
    </source>
</evidence>
<dbReference type="AlphaFoldDB" id="A0A927CTN2"/>
<sequence length="352" mass="38228">MKKFQKIAVLALTVILVVIAGCSSGKPAKEALQSAMTKISEADSYKVKMSFGLDELEIPQDAAAGADAAAAAAIIGMIKDASITVDAIYQKDPMRTDLNMEIVIPGDMEMKLSVPMIMTPDTLYVKIPQIPMLPLPETVTGKYIKIDLKELAEQQGGAQIDIAAQQKLGKEIGAVLLKHLDEKTYFSEPKAAEAGLPEGLKADQIIAVEINETNYAQTVDTVINQVLPELIDVLLKNEESLKALQLEKADVEQFKTDLEANKAEILDVLKNDVKVNKLKLTGAIQDGYMVYQDGQVGVEATDKESGQSLKLGLHFDATYSEINKDAAFENEIPTDALTLDELTQMFELPAGM</sequence>
<dbReference type="Proteomes" id="UP000632125">
    <property type="component" value="Unassembled WGS sequence"/>
</dbReference>
<gene>
    <name evidence="1" type="ORF">IDH41_24015</name>
</gene>
<keyword evidence="2" id="KW-1185">Reference proteome</keyword>
<protein>
    <recommendedName>
        <fullName evidence="3">Lipoprotein</fullName>
    </recommendedName>
</protein>
<accession>A0A927CTN2</accession>
<name>A0A927CTN2_9BACL</name>
<evidence type="ECO:0008006" key="3">
    <source>
        <dbReference type="Google" id="ProtNLM"/>
    </source>
</evidence>
<dbReference type="PROSITE" id="PS51257">
    <property type="entry name" value="PROKAR_LIPOPROTEIN"/>
    <property type="match status" value="1"/>
</dbReference>
<dbReference type="EMBL" id="JACXIY010000033">
    <property type="protein sequence ID" value="MBD2871661.1"/>
    <property type="molecule type" value="Genomic_DNA"/>
</dbReference>
<evidence type="ECO:0000313" key="1">
    <source>
        <dbReference type="EMBL" id="MBD2871661.1"/>
    </source>
</evidence>
<proteinExistence type="predicted"/>
<organism evidence="1 2">
    <name type="scientific">Paenibacillus arenilitoris</name>
    <dbReference type="NCBI Taxonomy" id="2772299"/>
    <lineage>
        <taxon>Bacteria</taxon>
        <taxon>Bacillati</taxon>
        <taxon>Bacillota</taxon>
        <taxon>Bacilli</taxon>
        <taxon>Bacillales</taxon>
        <taxon>Paenibacillaceae</taxon>
        <taxon>Paenibacillus</taxon>
    </lineage>
</organism>